<dbReference type="PANTHER" id="PTHR30203:SF24">
    <property type="entry name" value="BLR4935 PROTEIN"/>
    <property type="match status" value="1"/>
</dbReference>
<dbReference type="Gene3D" id="1.20.1600.10">
    <property type="entry name" value="Outer membrane efflux proteins (OEP)"/>
    <property type="match status" value="1"/>
</dbReference>
<dbReference type="EMBL" id="FWFL01000001">
    <property type="protein sequence ID" value="SLN11327.1"/>
    <property type="molecule type" value="Genomic_DNA"/>
</dbReference>
<feature type="chain" id="PRO_5012057091" evidence="1">
    <location>
        <begin position="22"/>
        <end position="488"/>
    </location>
</feature>
<sequence length="488" mass="52356">MRHLRSTGLSLFAALSLSACASPQQVARLSDPKFAFNTVSGTTQSVLRKETVLLMDAAAIEANAKRVHAMVQGKTLNADTAVQVALLNNRGLQAAYAQMGISAAEAWQSIMMPNPVVSIGVLGINADGVGAYRSIEGTIASNLLAAFTQEGRSRRADVQFHQAQLAAVQETLSVAVETRRAWVEAVAAFEAAGLIRDAQSTANAASELAARLGDTGFLNKADQAREHAFYAELTGQRAQARLAATLAKETLTRQMGLWGSDVNYFVPNSLPRLPGHVHSRPHIERDALKSRVDLALARLELDSMAKSRSMTEATRYVTDLELIVGAEKERENDGDGISSETTPQAELEFAIPIFDSGKARLKRAEAAYMLSAHQLAEKAVNVRSEARAAHASYVGKHQIARHYRDAVLPLRQTIEEEALLSYNGMITNTFELLADTRARLNSNLMEANARRDFWLADANLVSAIHGGGTASGGGAKMAEVAGGSTAAH</sequence>
<organism evidence="2 3">
    <name type="scientific">Roseovarius litorisediminis</name>
    <dbReference type="NCBI Taxonomy" id="1312363"/>
    <lineage>
        <taxon>Bacteria</taxon>
        <taxon>Pseudomonadati</taxon>
        <taxon>Pseudomonadota</taxon>
        <taxon>Alphaproteobacteria</taxon>
        <taxon>Rhodobacterales</taxon>
        <taxon>Roseobacteraceae</taxon>
        <taxon>Roseovarius</taxon>
    </lineage>
</organism>
<dbReference type="PANTHER" id="PTHR30203">
    <property type="entry name" value="OUTER MEMBRANE CATION EFFLUX PROTEIN"/>
    <property type="match status" value="1"/>
</dbReference>
<dbReference type="RefSeq" id="WP_085890540.1">
    <property type="nucleotide sequence ID" value="NZ_FWFL01000001.1"/>
</dbReference>
<accession>A0A1Y5R849</accession>
<dbReference type="GO" id="GO:0015562">
    <property type="term" value="F:efflux transmembrane transporter activity"/>
    <property type="evidence" value="ECO:0007669"/>
    <property type="project" value="InterPro"/>
</dbReference>
<name>A0A1Y5R849_9RHOB</name>
<protein>
    <submittedName>
        <fullName evidence="2">Outer membrane efflux protein</fullName>
    </submittedName>
</protein>
<keyword evidence="3" id="KW-1185">Reference proteome</keyword>
<feature type="signal peptide" evidence="1">
    <location>
        <begin position="1"/>
        <end position="21"/>
    </location>
</feature>
<dbReference type="InterPro" id="IPR010131">
    <property type="entry name" value="MdtP/NodT-like"/>
</dbReference>
<dbReference type="AlphaFoldDB" id="A0A1Y5R849"/>
<proteinExistence type="predicted"/>
<evidence type="ECO:0000313" key="2">
    <source>
        <dbReference type="EMBL" id="SLN11327.1"/>
    </source>
</evidence>
<dbReference type="Proteomes" id="UP000193827">
    <property type="component" value="Unassembled WGS sequence"/>
</dbReference>
<keyword evidence="1" id="KW-0732">Signal</keyword>
<dbReference type="SUPFAM" id="SSF56954">
    <property type="entry name" value="Outer membrane efflux proteins (OEP)"/>
    <property type="match status" value="1"/>
</dbReference>
<reference evidence="2 3" key="1">
    <citation type="submission" date="2017-03" db="EMBL/GenBank/DDBJ databases">
        <authorList>
            <person name="Afonso C.L."/>
            <person name="Miller P.J."/>
            <person name="Scott M.A."/>
            <person name="Spackman E."/>
            <person name="Goraichik I."/>
            <person name="Dimitrov K.M."/>
            <person name="Suarez D.L."/>
            <person name="Swayne D.E."/>
        </authorList>
    </citation>
    <scope>NUCLEOTIDE SEQUENCE [LARGE SCALE GENOMIC DNA]</scope>
    <source>
        <strain evidence="2 3">CECT 8287</strain>
    </source>
</reference>
<evidence type="ECO:0000313" key="3">
    <source>
        <dbReference type="Proteomes" id="UP000193827"/>
    </source>
</evidence>
<dbReference type="PROSITE" id="PS51257">
    <property type="entry name" value="PROKAR_LIPOPROTEIN"/>
    <property type="match status" value="1"/>
</dbReference>
<evidence type="ECO:0000256" key="1">
    <source>
        <dbReference type="SAM" id="SignalP"/>
    </source>
</evidence>
<dbReference type="OrthoDB" id="237412at2"/>
<gene>
    <name evidence="2" type="ORF">PEL8287_00249</name>
</gene>